<dbReference type="InterPro" id="IPR022385">
    <property type="entry name" value="Rhs_assc_core"/>
</dbReference>
<organism evidence="1">
    <name type="scientific">Streptomyces sp. NBC_01393</name>
    <dbReference type="NCBI Taxonomy" id="2903851"/>
    <lineage>
        <taxon>Bacteria</taxon>
        <taxon>Bacillati</taxon>
        <taxon>Actinomycetota</taxon>
        <taxon>Actinomycetes</taxon>
        <taxon>Kitasatosporales</taxon>
        <taxon>Streptomycetaceae</taxon>
        <taxon>Streptomyces</taxon>
    </lineage>
</organism>
<evidence type="ECO:0008006" key="2">
    <source>
        <dbReference type="Google" id="ProtNLM"/>
    </source>
</evidence>
<dbReference type="EMBL" id="CP109546">
    <property type="protein sequence ID" value="WTZ12266.1"/>
    <property type="molecule type" value="Genomic_DNA"/>
</dbReference>
<reference evidence="1" key="1">
    <citation type="submission" date="2022-10" db="EMBL/GenBank/DDBJ databases">
        <title>The complete genomes of actinobacterial strains from the NBC collection.</title>
        <authorList>
            <person name="Joergensen T.S."/>
            <person name="Alvarez Arevalo M."/>
            <person name="Sterndorff E.B."/>
            <person name="Faurdal D."/>
            <person name="Vuksanovic O."/>
            <person name="Mourched A.-S."/>
            <person name="Charusanti P."/>
            <person name="Shaw S."/>
            <person name="Blin K."/>
            <person name="Weber T."/>
        </authorList>
    </citation>
    <scope>NUCLEOTIDE SEQUENCE</scope>
    <source>
        <strain evidence="1">NBC_01393</strain>
    </source>
</reference>
<proteinExistence type="predicted"/>
<gene>
    <name evidence="1" type="ORF">OG699_32395</name>
</gene>
<dbReference type="NCBIfam" id="TIGR03696">
    <property type="entry name" value="Rhs_assc_core"/>
    <property type="match status" value="1"/>
</dbReference>
<dbReference type="PRINTS" id="PR00394">
    <property type="entry name" value="RHSPROTEIN"/>
</dbReference>
<protein>
    <recommendedName>
        <fullName evidence="2">RHS repeat-associated core domain-containing protein</fullName>
    </recommendedName>
</protein>
<evidence type="ECO:0000313" key="1">
    <source>
        <dbReference type="EMBL" id="WTZ12266.1"/>
    </source>
</evidence>
<dbReference type="PANTHER" id="PTHR32305:SF15">
    <property type="entry name" value="PROTEIN RHSA-RELATED"/>
    <property type="match status" value="1"/>
</dbReference>
<accession>A0AAU3IAS0</accession>
<dbReference type="Gene3D" id="2.180.10.10">
    <property type="entry name" value="RHS repeat-associated core"/>
    <property type="match status" value="1"/>
</dbReference>
<dbReference type="PANTHER" id="PTHR32305">
    <property type="match status" value="1"/>
</dbReference>
<sequence>MCVDCPLRFPGRYHDAETGLRYDFRRYYDPETARYISADPLGLTPAPNHHAYVADPLRFTDPWVSSAARAATTGSAPTARPTSVVEVVIRDGSIHTACPV</sequence>
<name>A0AAU3IAS0_9ACTN</name>
<dbReference type="AlphaFoldDB" id="A0AAU3IAS0"/>
<dbReference type="InterPro" id="IPR050708">
    <property type="entry name" value="T6SS_VgrG/RHS"/>
</dbReference>